<dbReference type="EMBL" id="QBKN01000003">
    <property type="protein sequence ID" value="PTX51357.1"/>
    <property type="molecule type" value="Genomic_DNA"/>
</dbReference>
<keyword evidence="2" id="KW-1185">Reference proteome</keyword>
<sequence length="255" mass="28429">MTPTIVFLHIPKTAGQTIHTALAGAVGPGAVSPVRVHTQAGTEGQLPPGYRLYSGHLDWDMLESLPDPRFTFTVLRDPLERIASFYFYLRREAARLPPEELAHPSRTGMRMAMMCEPDDYFFGGDEGWKGFVRDHYHSAYCAYLVTRHLRGHSEVADMPVEDLVTRAESVARKLDGVYALDDLTALERDLKQRAGLSVSLAGSYVNSGPERPGTRRWPKLSALIRRPETREGLLEFARADQLLMQRLGLGVLAPA</sequence>
<evidence type="ECO:0000313" key="2">
    <source>
        <dbReference type="Proteomes" id="UP000244069"/>
    </source>
</evidence>
<accession>A0A2T6B5N2</accession>
<reference evidence="1 2" key="1">
    <citation type="submission" date="2018-04" db="EMBL/GenBank/DDBJ databases">
        <title>Genomic Encyclopedia of Archaeal and Bacterial Type Strains, Phase II (KMG-II): from individual species to whole genera.</title>
        <authorList>
            <person name="Goeker M."/>
        </authorList>
    </citation>
    <scope>NUCLEOTIDE SEQUENCE [LARGE SCALE GENOMIC DNA]</scope>
    <source>
        <strain evidence="1 2">DSM 29329</strain>
    </source>
</reference>
<dbReference type="OrthoDB" id="1407035at2"/>
<dbReference type="InterPro" id="IPR027417">
    <property type="entry name" value="P-loop_NTPase"/>
</dbReference>
<comment type="caution">
    <text evidence="1">The sequence shown here is derived from an EMBL/GenBank/DDBJ whole genome shotgun (WGS) entry which is preliminary data.</text>
</comment>
<protein>
    <submittedName>
        <fullName evidence="1">Sulfotransferase family protein</fullName>
    </submittedName>
</protein>
<evidence type="ECO:0000313" key="1">
    <source>
        <dbReference type="EMBL" id="PTX51357.1"/>
    </source>
</evidence>
<name>A0A2T6B5N2_9RHOB</name>
<keyword evidence="1" id="KW-0808">Transferase</keyword>
<gene>
    <name evidence="1" type="ORF">C8N44_103101</name>
</gene>
<dbReference type="SUPFAM" id="SSF52540">
    <property type="entry name" value="P-loop containing nucleoside triphosphate hydrolases"/>
    <property type="match status" value="1"/>
</dbReference>
<proteinExistence type="predicted"/>
<dbReference type="GO" id="GO:0016740">
    <property type="term" value="F:transferase activity"/>
    <property type="evidence" value="ECO:0007669"/>
    <property type="project" value="UniProtKB-KW"/>
</dbReference>
<dbReference type="Proteomes" id="UP000244069">
    <property type="component" value="Unassembled WGS sequence"/>
</dbReference>
<dbReference type="Gene3D" id="3.40.50.300">
    <property type="entry name" value="P-loop containing nucleotide triphosphate hydrolases"/>
    <property type="match status" value="1"/>
</dbReference>
<dbReference type="RefSeq" id="WP_107974752.1">
    <property type="nucleotide sequence ID" value="NZ_BMEZ01000003.1"/>
</dbReference>
<organism evidence="1 2">
    <name type="scientific">Allosediminivita pacifica</name>
    <dbReference type="NCBI Taxonomy" id="1267769"/>
    <lineage>
        <taxon>Bacteria</taxon>
        <taxon>Pseudomonadati</taxon>
        <taxon>Pseudomonadota</taxon>
        <taxon>Alphaproteobacteria</taxon>
        <taxon>Rhodobacterales</taxon>
        <taxon>Paracoccaceae</taxon>
        <taxon>Allosediminivita</taxon>
    </lineage>
</organism>
<dbReference type="AlphaFoldDB" id="A0A2T6B5N2"/>